<dbReference type="RefSeq" id="WP_092893388.1">
    <property type="nucleotide sequence ID" value="NZ_FOOQ01000004.1"/>
</dbReference>
<dbReference type="EMBL" id="FOOQ01000004">
    <property type="protein sequence ID" value="SFG80989.1"/>
    <property type="molecule type" value="Genomic_DNA"/>
</dbReference>
<gene>
    <name evidence="1" type="ORF">SAMN04488063_3023</name>
</gene>
<protein>
    <submittedName>
        <fullName evidence="1">Uncharacterized protein</fullName>
    </submittedName>
</protein>
<dbReference type="Proteomes" id="UP000198876">
    <property type="component" value="Unassembled WGS sequence"/>
</dbReference>
<dbReference type="AlphaFoldDB" id="A0A1I2UXS9"/>
<dbReference type="OrthoDB" id="238199at2157"/>
<evidence type="ECO:0000313" key="1">
    <source>
        <dbReference type="EMBL" id="SFG80989.1"/>
    </source>
</evidence>
<reference evidence="2" key="1">
    <citation type="submission" date="2016-10" db="EMBL/GenBank/DDBJ databases">
        <authorList>
            <person name="Varghese N."/>
            <person name="Submissions S."/>
        </authorList>
    </citation>
    <scope>NUCLEOTIDE SEQUENCE [LARGE SCALE GENOMIC DNA]</scope>
    <source>
        <strain evidence="2">CGMCC 1.7739</strain>
    </source>
</reference>
<accession>A0A1I2UXS9</accession>
<name>A0A1I2UXS9_9EURY</name>
<keyword evidence="2" id="KW-1185">Reference proteome</keyword>
<sequence length="83" mass="9844">MTETYVCPNCGAREHRQYRVRLIILTCPECGQNGSFLNETLVELLDDIPEDERPEEWTELPADQRLRRAMKRGLLDTDEIWFF</sequence>
<dbReference type="STRING" id="553467.SAMN04488063_3023"/>
<organism evidence="1 2">
    <name type="scientific">Halopelagius inordinatus</name>
    <dbReference type="NCBI Taxonomy" id="553467"/>
    <lineage>
        <taxon>Archaea</taxon>
        <taxon>Methanobacteriati</taxon>
        <taxon>Methanobacteriota</taxon>
        <taxon>Stenosarchaea group</taxon>
        <taxon>Halobacteria</taxon>
        <taxon>Halobacteriales</taxon>
        <taxon>Haloferacaceae</taxon>
    </lineage>
</organism>
<evidence type="ECO:0000313" key="2">
    <source>
        <dbReference type="Proteomes" id="UP000198876"/>
    </source>
</evidence>
<proteinExistence type="predicted"/>